<dbReference type="EMBL" id="MPRJ01000019">
    <property type="protein sequence ID" value="OOZ37057.1"/>
    <property type="molecule type" value="Genomic_DNA"/>
</dbReference>
<dbReference type="InterPro" id="IPR047798">
    <property type="entry name" value="BPSS1780-like"/>
</dbReference>
<feature type="transmembrane region" description="Helical" evidence="1">
    <location>
        <begin position="56"/>
        <end position="75"/>
    </location>
</feature>
<accession>A0A1T2KW22</accession>
<keyword evidence="1" id="KW-0472">Membrane</keyword>
<evidence type="ECO:0000313" key="2">
    <source>
        <dbReference type="EMBL" id="OOZ37057.1"/>
    </source>
</evidence>
<protein>
    <recommendedName>
        <fullName evidence="4">Transmembrane protein</fullName>
    </recommendedName>
</protein>
<keyword evidence="1" id="KW-0812">Transmembrane</keyword>
<reference evidence="2 3" key="1">
    <citation type="submission" date="2016-11" db="EMBL/GenBank/DDBJ databases">
        <title>Mixed transmission modes and dynamic genome evolution in an obligate animal-bacterial symbiosis.</title>
        <authorList>
            <person name="Russell S.L."/>
            <person name="Corbett-Detig R.B."/>
            <person name="Cavanaugh C.M."/>
        </authorList>
    </citation>
    <scope>NUCLEOTIDE SEQUENCE [LARGE SCALE GENOMIC DNA]</scope>
    <source>
        <strain evidence="2">Se-Cadez</strain>
    </source>
</reference>
<evidence type="ECO:0000256" key="1">
    <source>
        <dbReference type="SAM" id="Phobius"/>
    </source>
</evidence>
<feature type="transmembrane region" description="Helical" evidence="1">
    <location>
        <begin position="205"/>
        <end position="230"/>
    </location>
</feature>
<evidence type="ECO:0000313" key="3">
    <source>
        <dbReference type="Proteomes" id="UP000190896"/>
    </source>
</evidence>
<dbReference type="AlphaFoldDB" id="A0A1T2KW22"/>
<gene>
    <name evidence="2" type="ORF">BOW51_04265</name>
</gene>
<keyword evidence="3" id="KW-1185">Reference proteome</keyword>
<feature type="transmembrane region" description="Helical" evidence="1">
    <location>
        <begin position="95"/>
        <end position="120"/>
    </location>
</feature>
<organism evidence="2 3">
    <name type="scientific">Solemya velesiana gill symbiont</name>
    <dbReference type="NCBI Taxonomy" id="1918948"/>
    <lineage>
        <taxon>Bacteria</taxon>
        <taxon>Pseudomonadati</taxon>
        <taxon>Pseudomonadota</taxon>
        <taxon>Gammaproteobacteria</taxon>
        <taxon>sulfur-oxidizing symbionts</taxon>
    </lineage>
</organism>
<keyword evidence="1" id="KW-1133">Transmembrane helix</keyword>
<evidence type="ECO:0008006" key="4">
    <source>
        <dbReference type="Google" id="ProtNLM"/>
    </source>
</evidence>
<feature type="transmembrane region" description="Helical" evidence="1">
    <location>
        <begin position="140"/>
        <end position="164"/>
    </location>
</feature>
<proteinExistence type="predicted"/>
<dbReference type="NCBIfam" id="NF041043">
    <property type="entry name" value="BPSS1780_fam"/>
    <property type="match status" value="1"/>
</dbReference>
<dbReference type="Proteomes" id="UP000190896">
    <property type="component" value="Unassembled WGS sequence"/>
</dbReference>
<feature type="transmembrane region" description="Helical" evidence="1">
    <location>
        <begin position="31"/>
        <end position="50"/>
    </location>
</feature>
<name>A0A1T2KW22_9GAMM</name>
<feature type="transmembrane region" description="Helical" evidence="1">
    <location>
        <begin position="176"/>
        <end position="199"/>
    </location>
</feature>
<sequence>MGDLHGPGSVPAGNGWRWITKGFGLFRQNPVAWILALVVWIVILLILSMVPLVGSLATTLLSPVIGAGFMIGCSAQDRGEDFTVSHLFSGFQQNFGQLVLVGVLYLVGAVVIMMDVFSVVGAEMMTLQDPAAGAAVMPDYTFFMLPVSIAFMLFIPLFMAYWFAPALVALDGLSAVAAMKLSFLGALKNVLPFLVYGLASLVLGVLAAIPVFLGFLVLIPVITASIYVAYRDIYFD</sequence>
<comment type="caution">
    <text evidence="2">The sequence shown here is derived from an EMBL/GenBank/DDBJ whole genome shotgun (WGS) entry which is preliminary data.</text>
</comment>